<evidence type="ECO:0000313" key="5">
    <source>
        <dbReference type="Proteomes" id="UP000017836"/>
    </source>
</evidence>
<feature type="compositionally biased region" description="Polar residues" evidence="2">
    <location>
        <begin position="632"/>
        <end position="666"/>
    </location>
</feature>
<keyword evidence="5" id="KW-1185">Reference proteome</keyword>
<feature type="region of interest" description="Disordered" evidence="2">
    <location>
        <begin position="322"/>
        <end position="421"/>
    </location>
</feature>
<dbReference type="Pfam" id="PF08711">
    <property type="entry name" value="Med26"/>
    <property type="match status" value="1"/>
</dbReference>
<evidence type="ECO:0000256" key="1">
    <source>
        <dbReference type="PROSITE-ProRule" id="PRU00649"/>
    </source>
</evidence>
<sequence>MRLEDFFTLTEMKDGLSSLSRVEELVSVMQQEKDSAVNNFSDAPRQWSSVASIIAATESHNCLNHFLRLGGLKFLDQWLQETHRHSNDENDGSIEESVSALLGALGKLPIDSETSATSGIGITVECLRGHKSSVIKQRAFKLLDSWKRARDLDTVENQVAMDGNSCQDEKHNKLVTKTGANLSKISTDGGESSTLESAKQESTGPKIEKIDCELASVVSHSGVISEGAAALPGLDKSGKVPDVANVGDPCLPGSAAIVDRGCRSFQSIEEACLVKGWTSAAGSGQQSESNVHEKTSNQAESGGYASAGSGHLLKLRENIVHEKSPKKVESGGTNSTSSGNPLNPKENIFHERSPKKAESAEINSTGSGLPLKITEDTVHEKTSGKAESGGTNSAGSGLPLKPRENNAHEKTPSKEESSDLDGILKDAMEVKKEGTPCKDVLALGSNNKENFGGSLSTRERSHTEVDLSCNTDTIEMDSSAKEVMAASLGTQIVRKENNGSGSSLSQMEMTENVRPGDRATESKGAQEKPGSLGKTSQGSEVFGSTKILRGPSRESNPRSNKRPKKLKPDIIQKELEEDKTRTGVFEMELDYGVDDALEVARKVAKEVEREVVTYRELPYSSSSEKNEIGETMHQTSSADSKQQKQVDPSFDATESSSAMLDGSSSPKLEASDAKPKDHDSSQSPTDTLPNQEAADKIEEQKCVFDLNEVIHTEENEWLTISTVSVPIAVVPPKGLPSLASVPLQFEGERGWKGTAATSAFRPASPRKNLESEKMASTNDVKQLKFDLNVVDADEEIGVYVGAHVPASSSFRSPASSSVEVSSRRTEALKLDLNSVDENDGSCPQSPISSSVRQRAMRDIDLNDNPYFVDLSSNGGPVGKLDDPVVSIMGSVISGGGRVGSPPMALPFPPPPPPALQFGFNGLTMGPAISIPSGLYPPGHVPYMVDSRGAAVIPQVIGSSMSRSPPFFMSVGGGIATNGIGFVRPPNLDLNVRGGMASGGEVEGQREGEGGGLRQLFGQGQQVDEQFKSFQPATTSGASLKRKEPDCGGWESYTVGYKQATSWH</sequence>
<dbReference type="PANTHER" id="PTHR47292:SF1">
    <property type="entry name" value="TRANSCRIPTION ELONGATION FACTOR (TFIIS) FAMILY PROTEIN"/>
    <property type="match status" value="1"/>
</dbReference>
<dbReference type="OMA" id="QNCGEDI"/>
<dbReference type="Gramene" id="ERN08237">
    <property type="protein sequence ID" value="ERN08237"/>
    <property type="gene ID" value="AMTR_s00018p00222050"/>
</dbReference>
<name>W1PE81_AMBTC</name>
<protein>
    <recommendedName>
        <fullName evidence="3">TFIIS N-terminal domain-containing protein</fullName>
    </recommendedName>
</protein>
<accession>W1PE81</accession>
<evidence type="ECO:0000259" key="3">
    <source>
        <dbReference type="PROSITE" id="PS51319"/>
    </source>
</evidence>
<dbReference type="GO" id="GO:0005634">
    <property type="term" value="C:nucleus"/>
    <property type="evidence" value="ECO:0007669"/>
    <property type="project" value="UniProtKB-SubCell"/>
</dbReference>
<dbReference type="PANTHER" id="PTHR47292">
    <property type="entry name" value="TRANSCRIPTION ELONGATION FACTOR (TFIIS) FAMILY PROTEIN-RELATED"/>
    <property type="match status" value="1"/>
</dbReference>
<dbReference type="EMBL" id="KI393569">
    <property type="protein sequence ID" value="ERN08237.1"/>
    <property type="molecule type" value="Genomic_DNA"/>
</dbReference>
<dbReference type="AlphaFoldDB" id="W1PE81"/>
<gene>
    <name evidence="4" type="ORF">AMTR_s00018p00222050</name>
</gene>
<feature type="compositionally biased region" description="Polar residues" evidence="2">
    <location>
        <begin position="681"/>
        <end position="690"/>
    </location>
</feature>
<reference evidence="5" key="1">
    <citation type="journal article" date="2013" name="Science">
        <title>The Amborella genome and the evolution of flowering plants.</title>
        <authorList>
            <consortium name="Amborella Genome Project"/>
        </authorList>
    </citation>
    <scope>NUCLEOTIDE SEQUENCE [LARGE SCALE GENOMIC DNA]</scope>
</reference>
<feature type="compositionally biased region" description="Low complexity" evidence="2">
    <location>
        <begin position="299"/>
        <end position="308"/>
    </location>
</feature>
<keyword evidence="1" id="KW-0539">Nucleus</keyword>
<feature type="compositionally biased region" description="Basic and acidic residues" evidence="2">
    <location>
        <begin position="669"/>
        <end position="680"/>
    </location>
</feature>
<dbReference type="InterPro" id="IPR035441">
    <property type="entry name" value="TFIIS/LEDGF_dom_sf"/>
</dbReference>
<feature type="region of interest" description="Disordered" evidence="2">
    <location>
        <begin position="439"/>
        <end position="465"/>
    </location>
</feature>
<dbReference type="OrthoDB" id="1595674at2759"/>
<comment type="subcellular location">
    <subcellularLocation>
        <location evidence="1">Nucleus</location>
    </subcellularLocation>
</comment>
<feature type="compositionally biased region" description="Basic and acidic residues" evidence="2">
    <location>
        <begin position="401"/>
        <end position="421"/>
    </location>
</feature>
<feature type="compositionally biased region" description="Low complexity" evidence="2">
    <location>
        <begin position="330"/>
        <end position="340"/>
    </location>
</feature>
<dbReference type="KEGG" id="atr:18436480"/>
<dbReference type="eggNOG" id="ENOG502QW5B">
    <property type="taxonomic scope" value="Eukaryota"/>
</dbReference>
<dbReference type="InterPro" id="IPR017923">
    <property type="entry name" value="TFIIS_N"/>
</dbReference>
<feature type="compositionally biased region" description="Basic and acidic residues" evidence="2">
    <location>
        <begin position="514"/>
        <end position="526"/>
    </location>
</feature>
<feature type="compositionally biased region" description="Polar residues" evidence="2">
    <location>
        <begin position="841"/>
        <end position="852"/>
    </location>
</feature>
<proteinExistence type="predicted"/>
<feature type="region of interest" description="Disordered" evidence="2">
    <location>
        <begin position="489"/>
        <end position="583"/>
    </location>
</feature>
<evidence type="ECO:0000313" key="4">
    <source>
        <dbReference type="EMBL" id="ERN08237.1"/>
    </source>
</evidence>
<dbReference type="PROSITE" id="PS51319">
    <property type="entry name" value="TFIIS_N"/>
    <property type="match status" value="1"/>
</dbReference>
<feature type="compositionally biased region" description="Polar residues" evidence="2">
    <location>
        <begin position="498"/>
        <end position="509"/>
    </location>
</feature>
<feature type="region of interest" description="Disordered" evidence="2">
    <location>
        <begin position="281"/>
        <end position="308"/>
    </location>
</feature>
<feature type="compositionally biased region" description="Basic and acidic residues" evidence="2">
    <location>
        <begin position="566"/>
        <end position="581"/>
    </location>
</feature>
<feature type="domain" description="TFIIS N-terminal" evidence="3">
    <location>
        <begin position="80"/>
        <end position="153"/>
    </location>
</feature>
<dbReference type="Proteomes" id="UP000017836">
    <property type="component" value="Unassembled WGS sequence"/>
</dbReference>
<organism evidence="4 5">
    <name type="scientific">Amborella trichopoda</name>
    <dbReference type="NCBI Taxonomy" id="13333"/>
    <lineage>
        <taxon>Eukaryota</taxon>
        <taxon>Viridiplantae</taxon>
        <taxon>Streptophyta</taxon>
        <taxon>Embryophyta</taxon>
        <taxon>Tracheophyta</taxon>
        <taxon>Spermatophyta</taxon>
        <taxon>Magnoliopsida</taxon>
        <taxon>Amborellales</taxon>
        <taxon>Amborellaceae</taxon>
        <taxon>Amborella</taxon>
    </lineage>
</organism>
<evidence type="ECO:0000256" key="2">
    <source>
        <dbReference type="SAM" id="MobiDB-lite"/>
    </source>
</evidence>
<feature type="compositionally biased region" description="Polar residues" evidence="2">
    <location>
        <begin position="444"/>
        <end position="456"/>
    </location>
</feature>
<feature type="region of interest" description="Disordered" evidence="2">
    <location>
        <begin position="181"/>
        <end position="202"/>
    </location>
</feature>
<dbReference type="Gene3D" id="1.20.930.10">
    <property type="entry name" value="Conserved domain common to transcription factors TFIIS, elongin A, CRSP70"/>
    <property type="match status" value="1"/>
</dbReference>
<dbReference type="SUPFAM" id="SSF47676">
    <property type="entry name" value="Conserved domain common to transcription factors TFIIS, elongin A, CRSP70"/>
    <property type="match status" value="1"/>
</dbReference>
<feature type="compositionally biased region" description="Basic and acidic residues" evidence="2">
    <location>
        <begin position="373"/>
        <end position="384"/>
    </location>
</feature>
<feature type="region of interest" description="Disordered" evidence="2">
    <location>
        <begin position="607"/>
        <end position="690"/>
    </location>
</feature>
<dbReference type="STRING" id="13333.W1PE81"/>
<feature type="compositionally biased region" description="Basic and acidic residues" evidence="2">
    <location>
        <begin position="347"/>
        <end position="359"/>
    </location>
</feature>
<dbReference type="HOGENOM" id="CLU_014613_0_0_1"/>
<feature type="region of interest" description="Disordered" evidence="2">
    <location>
        <begin position="834"/>
        <end position="853"/>
    </location>
</feature>